<evidence type="ECO:0000313" key="1">
    <source>
        <dbReference type="EMBL" id="GHB65578.1"/>
    </source>
</evidence>
<gene>
    <name evidence="1" type="ORF">GCM10007390_19620</name>
</gene>
<accession>A0A8J3D691</accession>
<dbReference type="AlphaFoldDB" id="A0A8J3D691"/>
<dbReference type="EMBL" id="BMXF01000001">
    <property type="protein sequence ID" value="GHB65578.1"/>
    <property type="molecule type" value="Genomic_DNA"/>
</dbReference>
<evidence type="ECO:0000313" key="2">
    <source>
        <dbReference type="Proteomes" id="UP000598271"/>
    </source>
</evidence>
<keyword evidence="2" id="KW-1185">Reference proteome</keyword>
<dbReference type="Proteomes" id="UP000598271">
    <property type="component" value="Unassembled WGS sequence"/>
</dbReference>
<comment type="caution">
    <text evidence="1">The sequence shown here is derived from an EMBL/GenBank/DDBJ whole genome shotgun (WGS) entry which is preliminary data.</text>
</comment>
<proteinExistence type="predicted"/>
<sequence length="49" mass="5473">MDLIIYDFTKVEGLVVNSKFYIIAILGSKAGRTPQVNNIRKDESETTAI</sequence>
<protein>
    <submittedName>
        <fullName evidence="1">Uncharacterized protein</fullName>
    </submittedName>
</protein>
<reference evidence="1 2" key="1">
    <citation type="journal article" date="2014" name="Int. J. Syst. Evol. Microbiol.">
        <title>Complete genome sequence of Corynebacterium casei LMG S-19264T (=DSM 44701T), isolated from a smear-ripened cheese.</title>
        <authorList>
            <consortium name="US DOE Joint Genome Institute (JGI-PGF)"/>
            <person name="Walter F."/>
            <person name="Albersmeier A."/>
            <person name="Kalinowski J."/>
            <person name="Ruckert C."/>
        </authorList>
    </citation>
    <scope>NUCLEOTIDE SEQUENCE [LARGE SCALE GENOMIC DNA]</scope>
    <source>
        <strain evidence="1 2">KCTC 12866</strain>
    </source>
</reference>
<organism evidence="1 2">
    <name type="scientific">Persicitalea jodogahamensis</name>
    <dbReference type="NCBI Taxonomy" id="402147"/>
    <lineage>
        <taxon>Bacteria</taxon>
        <taxon>Pseudomonadati</taxon>
        <taxon>Bacteroidota</taxon>
        <taxon>Cytophagia</taxon>
        <taxon>Cytophagales</taxon>
        <taxon>Spirosomataceae</taxon>
        <taxon>Persicitalea</taxon>
    </lineage>
</organism>
<name>A0A8J3D691_9BACT</name>